<dbReference type="AlphaFoldDB" id="A0A8S4QEG8"/>
<dbReference type="Proteomes" id="UP000838756">
    <property type="component" value="Unassembled WGS sequence"/>
</dbReference>
<protein>
    <submittedName>
        <fullName evidence="1">Jg25841 protein</fullName>
    </submittedName>
</protein>
<dbReference type="EMBL" id="CAKXAJ010003282">
    <property type="protein sequence ID" value="CAH2208369.1"/>
    <property type="molecule type" value="Genomic_DNA"/>
</dbReference>
<organism evidence="1 2">
    <name type="scientific">Pararge aegeria aegeria</name>
    <dbReference type="NCBI Taxonomy" id="348720"/>
    <lineage>
        <taxon>Eukaryota</taxon>
        <taxon>Metazoa</taxon>
        <taxon>Ecdysozoa</taxon>
        <taxon>Arthropoda</taxon>
        <taxon>Hexapoda</taxon>
        <taxon>Insecta</taxon>
        <taxon>Pterygota</taxon>
        <taxon>Neoptera</taxon>
        <taxon>Endopterygota</taxon>
        <taxon>Lepidoptera</taxon>
        <taxon>Glossata</taxon>
        <taxon>Ditrysia</taxon>
        <taxon>Papilionoidea</taxon>
        <taxon>Nymphalidae</taxon>
        <taxon>Satyrinae</taxon>
        <taxon>Satyrini</taxon>
        <taxon>Parargina</taxon>
        <taxon>Pararge</taxon>
    </lineage>
</organism>
<accession>A0A8S4QEG8</accession>
<evidence type="ECO:0000313" key="1">
    <source>
        <dbReference type="EMBL" id="CAH2208369.1"/>
    </source>
</evidence>
<keyword evidence="2" id="KW-1185">Reference proteome</keyword>
<name>A0A8S4QEG8_9NEOP</name>
<sequence>MVALRSAAQAAGEDRPGPVEILEVTVGTTQMDVRIATDGMTQALAYAQTQDRPSGIFLHNFGKEHLTPLWGELFHVWGKLFHLDNLNKVKG</sequence>
<comment type="caution">
    <text evidence="1">The sequence shown here is derived from an EMBL/GenBank/DDBJ whole genome shotgun (WGS) entry which is preliminary data.</text>
</comment>
<reference evidence="1" key="1">
    <citation type="submission" date="2022-03" db="EMBL/GenBank/DDBJ databases">
        <authorList>
            <person name="Lindestad O."/>
        </authorList>
    </citation>
    <scope>NUCLEOTIDE SEQUENCE</scope>
</reference>
<proteinExistence type="predicted"/>
<gene>
    <name evidence="1" type="primary">jg25841</name>
    <name evidence="1" type="ORF">PAEG_LOCUS985</name>
</gene>
<evidence type="ECO:0000313" key="2">
    <source>
        <dbReference type="Proteomes" id="UP000838756"/>
    </source>
</evidence>